<keyword evidence="2" id="KW-0809">Transit peptide</keyword>
<evidence type="ECO:0000256" key="3">
    <source>
        <dbReference type="ARBA" id="ARBA00023128"/>
    </source>
</evidence>
<dbReference type="InterPro" id="IPR024621">
    <property type="entry name" value="Mba1"/>
</dbReference>
<dbReference type="Proteomes" id="UP001498771">
    <property type="component" value="Unassembled WGS sequence"/>
</dbReference>
<comment type="caution">
    <text evidence="4">The sequence shown here is derived from an EMBL/GenBank/DDBJ whole genome shotgun (WGS) entry which is preliminary data.</text>
</comment>
<dbReference type="Gene3D" id="3.10.450.240">
    <property type="match status" value="1"/>
</dbReference>
<dbReference type="GeneID" id="90035382"/>
<dbReference type="EMBL" id="JBBJBU010000006">
    <property type="protein sequence ID" value="KAK7205072.1"/>
    <property type="molecule type" value="Genomic_DNA"/>
</dbReference>
<dbReference type="PANTHER" id="PTHR28554">
    <property type="entry name" value="39S RIBOSOMAL PROTEIN L45, MITOCHONDRIAL"/>
    <property type="match status" value="1"/>
</dbReference>
<gene>
    <name evidence="4" type="ORF">BZA70DRAFT_172500</name>
</gene>
<keyword evidence="5" id="KW-1185">Reference proteome</keyword>
<keyword evidence="3" id="KW-0496">Mitochondrion</keyword>
<sequence>MGFAHASMTTSSTAAFLAGRSRIGQQSIALLAAGPRISSLSWGQTGSSLRSWVSARGYADEAKEVAARPSMSMIGVAHNEYIPPTGENKPGLKHPKLFFRDKFRGALWFGKMVIRLGLLRIKYKHKPHLKEWKQDATSTYIAINKAFANRELGKIDNMSSIYVHAQLKERVKNMDANWKLTWDLVDFVEPTRLIDVAPLDLQNGQPVEMVQLTYRFHTIQKLEMRYKKNANVPPKTEQKKVLDYMVFTLNIVTGEMTVSGTVFESSLLKPLPTIRTDQAVLAASMKEKGDIFRKKPAPVKYD</sequence>
<name>A0ABR1F5F1_9ASCO</name>
<dbReference type="Pfam" id="PF07961">
    <property type="entry name" value="MBA1"/>
    <property type="match status" value="1"/>
</dbReference>
<comment type="subcellular location">
    <subcellularLocation>
        <location evidence="1">Mitochondrion</location>
    </subcellularLocation>
</comment>
<dbReference type="RefSeq" id="XP_064768105.1">
    <property type="nucleotide sequence ID" value="XM_064909870.1"/>
</dbReference>
<accession>A0ABR1F5F1</accession>
<evidence type="ECO:0000313" key="4">
    <source>
        <dbReference type="EMBL" id="KAK7205072.1"/>
    </source>
</evidence>
<dbReference type="PANTHER" id="PTHR28554:SF1">
    <property type="entry name" value="LARGE RIBOSOMAL SUBUNIT PROTEIN ML45"/>
    <property type="match status" value="1"/>
</dbReference>
<reference evidence="4 5" key="1">
    <citation type="submission" date="2024-03" db="EMBL/GenBank/DDBJ databases">
        <title>Genome-scale model development and genomic sequencing of the oleaginous clade Lipomyces.</title>
        <authorList>
            <consortium name="Lawrence Berkeley National Laboratory"/>
            <person name="Czajka J.J."/>
            <person name="Han Y."/>
            <person name="Kim J."/>
            <person name="Mondo S.J."/>
            <person name="Hofstad B.A."/>
            <person name="Robles A."/>
            <person name="Haridas S."/>
            <person name="Riley R."/>
            <person name="LaButti K."/>
            <person name="Pangilinan J."/>
            <person name="Andreopoulos W."/>
            <person name="Lipzen A."/>
            <person name="Yan J."/>
            <person name="Wang M."/>
            <person name="Ng V."/>
            <person name="Grigoriev I.V."/>
            <person name="Spatafora J.W."/>
            <person name="Magnuson J.K."/>
            <person name="Baker S.E."/>
            <person name="Pomraning K.R."/>
        </authorList>
    </citation>
    <scope>NUCLEOTIDE SEQUENCE [LARGE SCALE GENOMIC DNA]</scope>
    <source>
        <strain evidence="4 5">Phaff 52-87</strain>
    </source>
</reference>
<organism evidence="4 5">
    <name type="scientific">Myxozyma melibiosi</name>
    <dbReference type="NCBI Taxonomy" id="54550"/>
    <lineage>
        <taxon>Eukaryota</taxon>
        <taxon>Fungi</taxon>
        <taxon>Dikarya</taxon>
        <taxon>Ascomycota</taxon>
        <taxon>Saccharomycotina</taxon>
        <taxon>Lipomycetes</taxon>
        <taxon>Lipomycetales</taxon>
        <taxon>Lipomycetaceae</taxon>
        <taxon>Myxozyma</taxon>
    </lineage>
</organism>
<evidence type="ECO:0000313" key="5">
    <source>
        <dbReference type="Proteomes" id="UP001498771"/>
    </source>
</evidence>
<evidence type="ECO:0000256" key="1">
    <source>
        <dbReference type="ARBA" id="ARBA00004173"/>
    </source>
</evidence>
<protein>
    <submittedName>
        <fullName evidence="4">MBA1-like protein-domain-containing protein</fullName>
    </submittedName>
</protein>
<evidence type="ECO:0000256" key="2">
    <source>
        <dbReference type="ARBA" id="ARBA00022946"/>
    </source>
</evidence>
<proteinExistence type="predicted"/>
<dbReference type="InterPro" id="IPR051975">
    <property type="entry name" value="mtLSU_mL45"/>
</dbReference>